<dbReference type="EMBL" id="QQAW01000019">
    <property type="protein sequence ID" value="RDI32737.1"/>
    <property type="molecule type" value="Genomic_DNA"/>
</dbReference>
<sequence>MRCCHTYPKYTERIYMKWLRTLILFDQGNVISSRDWRELHESYVRSIQSIEYPKGSGRLIVRRKERKPDGKWARNGVGYLRHGFLEHMRDVEGWEPEGSVNLARNREQPSIKLYPSLDDYREPITSDFGGFDLATIGDGGTRIAIEWETGNISSSHRSMNKLAIALGAGIVEVGVLIVPSRALYEHLTDRVGNIGELSGYLSMWEGLKSTVQRGLLAITVVEHDELTDSNNIPYFKVGNDGRAAEGRGEI</sequence>
<dbReference type="SUPFAM" id="SSF52980">
    <property type="entry name" value="Restriction endonuclease-like"/>
    <property type="match status" value="1"/>
</dbReference>
<dbReference type="GO" id="GO:0009036">
    <property type="term" value="F:type II site-specific deoxyribonuclease activity"/>
    <property type="evidence" value="ECO:0007669"/>
    <property type="project" value="InterPro"/>
</dbReference>
<dbReference type="InterPro" id="IPR011335">
    <property type="entry name" value="Restrct_endonuc-II-like"/>
</dbReference>
<dbReference type="InterPro" id="IPR011338">
    <property type="entry name" value="BamHI/BglII/BstY"/>
</dbReference>
<accession>A0A370FV99</accession>
<proteinExistence type="predicted"/>
<dbReference type="GO" id="GO:0009307">
    <property type="term" value="P:DNA restriction-modification system"/>
    <property type="evidence" value="ECO:0007669"/>
    <property type="project" value="InterPro"/>
</dbReference>
<comment type="caution">
    <text evidence="1">The sequence shown here is derived from an EMBL/GenBank/DDBJ whole genome shotgun (WGS) entry which is preliminary data.</text>
</comment>
<dbReference type="GO" id="GO:0000287">
    <property type="term" value="F:magnesium ion binding"/>
    <property type="evidence" value="ECO:0007669"/>
    <property type="project" value="InterPro"/>
</dbReference>
<gene>
    <name evidence="1" type="ORF">C7453_11929</name>
</gene>
<name>A0A370FV99_GLULI</name>
<evidence type="ECO:0000313" key="1">
    <source>
        <dbReference type="EMBL" id="RDI32737.1"/>
    </source>
</evidence>
<keyword evidence="1" id="KW-0540">Nuclease</keyword>
<protein>
    <submittedName>
        <fullName evidence="1">Restriction endonuclease BamHI</fullName>
    </submittedName>
</protein>
<dbReference type="Gene3D" id="3.40.91.20">
    <property type="match status" value="1"/>
</dbReference>
<keyword evidence="2" id="KW-1185">Reference proteome</keyword>
<keyword evidence="1" id="KW-0378">Hydrolase</keyword>
<keyword evidence="1" id="KW-0255">Endonuclease</keyword>
<dbReference type="InterPro" id="IPR004194">
    <property type="entry name" value="Restrct_endonuc_II_BamHI"/>
</dbReference>
<dbReference type="AlphaFoldDB" id="A0A370FV99"/>
<dbReference type="Pfam" id="PF02923">
    <property type="entry name" value="BamHI"/>
    <property type="match status" value="1"/>
</dbReference>
<reference evidence="1 2" key="1">
    <citation type="submission" date="2018-07" db="EMBL/GenBank/DDBJ databases">
        <title>Genomic Encyclopedia of Type Strains, Phase IV (KMG-IV): sequencing the most valuable type-strain genomes for metagenomic binning, comparative biology and taxonomic classification.</title>
        <authorList>
            <person name="Goeker M."/>
        </authorList>
    </citation>
    <scope>NUCLEOTIDE SEQUENCE [LARGE SCALE GENOMIC DNA]</scope>
    <source>
        <strain evidence="1 2">DSM 5603</strain>
    </source>
</reference>
<evidence type="ECO:0000313" key="2">
    <source>
        <dbReference type="Proteomes" id="UP000254958"/>
    </source>
</evidence>
<dbReference type="Proteomes" id="UP000254958">
    <property type="component" value="Unassembled WGS sequence"/>
</dbReference>
<dbReference type="GO" id="GO:0003677">
    <property type="term" value="F:DNA binding"/>
    <property type="evidence" value="ECO:0007669"/>
    <property type="project" value="InterPro"/>
</dbReference>
<organism evidence="1 2">
    <name type="scientific">Gluconacetobacter liquefaciens</name>
    <name type="common">Acetobacter liquefaciens</name>
    <dbReference type="NCBI Taxonomy" id="89584"/>
    <lineage>
        <taxon>Bacteria</taxon>
        <taxon>Pseudomonadati</taxon>
        <taxon>Pseudomonadota</taxon>
        <taxon>Alphaproteobacteria</taxon>
        <taxon>Acetobacterales</taxon>
        <taxon>Acetobacteraceae</taxon>
        <taxon>Gluconacetobacter</taxon>
    </lineage>
</organism>